<gene>
    <name evidence="1" type="ORF">DFR76_101799</name>
</gene>
<dbReference type="Gene3D" id="1.10.287.1060">
    <property type="entry name" value="ESAT-6-like"/>
    <property type="match status" value="1"/>
</dbReference>
<evidence type="ECO:0000313" key="1">
    <source>
        <dbReference type="EMBL" id="RDI69261.1"/>
    </source>
</evidence>
<dbReference type="SUPFAM" id="SSF140453">
    <property type="entry name" value="EsxAB dimer-like"/>
    <property type="match status" value="1"/>
</dbReference>
<keyword evidence="2" id="KW-1185">Reference proteome</keyword>
<dbReference type="AlphaFoldDB" id="A0A370IGJ0"/>
<organism evidence="1 2">
    <name type="scientific">Nocardia pseudobrasiliensis</name>
    <dbReference type="NCBI Taxonomy" id="45979"/>
    <lineage>
        <taxon>Bacteria</taxon>
        <taxon>Bacillati</taxon>
        <taxon>Actinomycetota</taxon>
        <taxon>Actinomycetes</taxon>
        <taxon>Mycobacteriales</taxon>
        <taxon>Nocardiaceae</taxon>
        <taxon>Nocardia</taxon>
    </lineage>
</organism>
<dbReference type="InterPro" id="IPR010310">
    <property type="entry name" value="T7SS_ESAT-6-like"/>
</dbReference>
<protein>
    <submittedName>
        <fullName evidence="1">WXG100 family type VII secretion target</fullName>
    </submittedName>
</protein>
<reference evidence="1 2" key="1">
    <citation type="submission" date="2018-07" db="EMBL/GenBank/DDBJ databases">
        <title>Genomic Encyclopedia of Type Strains, Phase IV (KMG-IV): sequencing the most valuable type-strain genomes for metagenomic binning, comparative biology and taxonomic classification.</title>
        <authorList>
            <person name="Goeker M."/>
        </authorList>
    </citation>
    <scope>NUCLEOTIDE SEQUENCE [LARGE SCALE GENOMIC DNA]</scope>
    <source>
        <strain evidence="1 2">DSM 44290</strain>
    </source>
</reference>
<proteinExistence type="predicted"/>
<dbReference type="Pfam" id="PF06013">
    <property type="entry name" value="WXG100"/>
    <property type="match status" value="1"/>
</dbReference>
<dbReference type="STRING" id="1210086.GCA_001613105_00653"/>
<dbReference type="Proteomes" id="UP000254869">
    <property type="component" value="Unassembled WGS sequence"/>
</dbReference>
<accession>A0A370IGJ0</accession>
<dbReference type="RefSeq" id="WP_067991441.1">
    <property type="nucleotide sequence ID" value="NZ_QQBC01000001.1"/>
</dbReference>
<dbReference type="EMBL" id="QQBC01000001">
    <property type="protein sequence ID" value="RDI69261.1"/>
    <property type="molecule type" value="Genomic_DNA"/>
</dbReference>
<name>A0A370IGJ0_9NOCA</name>
<evidence type="ECO:0000313" key="2">
    <source>
        <dbReference type="Proteomes" id="UP000254869"/>
    </source>
</evidence>
<comment type="caution">
    <text evidence="1">The sequence shown here is derived from an EMBL/GenBank/DDBJ whole genome shotgun (WGS) entry which is preliminary data.</text>
</comment>
<dbReference type="InterPro" id="IPR036689">
    <property type="entry name" value="ESAT-6-like_sf"/>
</dbReference>
<sequence length="106" mass="11113">MSEKDAGFEVDPDDLRLLAGRFVDAAGNASDAFDRHHAEVADHSSTLFGATRAALNGKVDTWRDTAATLTGTVHGHGRELHSGAVAYREVDHGNGGDIADAGNTRA</sequence>